<evidence type="ECO:0000256" key="2">
    <source>
        <dbReference type="ARBA" id="ARBA00022723"/>
    </source>
</evidence>
<evidence type="ECO:0000256" key="3">
    <source>
        <dbReference type="ARBA" id="ARBA00023004"/>
    </source>
</evidence>
<feature type="transmembrane region" description="Helical" evidence="5">
    <location>
        <begin position="7"/>
        <end position="25"/>
    </location>
</feature>
<evidence type="ECO:0000313" key="8">
    <source>
        <dbReference type="Proteomes" id="UP000192660"/>
    </source>
</evidence>
<gene>
    <name evidence="7" type="ORF">SAMN00768000_2044</name>
</gene>
<name>A0A1W1WGF1_SULTA</name>
<dbReference type="SUPFAM" id="SSF46626">
    <property type="entry name" value="Cytochrome c"/>
    <property type="match status" value="1"/>
</dbReference>
<dbReference type="InterPro" id="IPR036909">
    <property type="entry name" value="Cyt_c-like_dom_sf"/>
</dbReference>
<proteinExistence type="predicted"/>
<reference evidence="8" key="1">
    <citation type="submission" date="2017-04" db="EMBL/GenBank/DDBJ databases">
        <authorList>
            <person name="Varghese N."/>
            <person name="Submissions S."/>
        </authorList>
    </citation>
    <scope>NUCLEOTIDE SEQUENCE [LARGE SCALE GENOMIC DNA]</scope>
    <source>
        <strain evidence="8">DSM 9293</strain>
    </source>
</reference>
<accession>A0A1W1WGF1</accession>
<keyword evidence="5" id="KW-1133">Transmembrane helix</keyword>
<keyword evidence="5" id="KW-0472">Membrane</keyword>
<keyword evidence="5" id="KW-0812">Transmembrane</keyword>
<keyword evidence="8" id="KW-1185">Reference proteome</keyword>
<dbReference type="GO" id="GO:0020037">
    <property type="term" value="F:heme binding"/>
    <property type="evidence" value="ECO:0007669"/>
    <property type="project" value="InterPro"/>
</dbReference>
<organism evidence="7 8">
    <name type="scientific">Sulfobacillus thermosulfidooxidans (strain DSM 9293 / VKM B-1269 / AT-1)</name>
    <dbReference type="NCBI Taxonomy" id="929705"/>
    <lineage>
        <taxon>Bacteria</taxon>
        <taxon>Bacillati</taxon>
        <taxon>Bacillota</taxon>
        <taxon>Clostridia</taxon>
        <taxon>Eubacteriales</taxon>
        <taxon>Clostridiales Family XVII. Incertae Sedis</taxon>
        <taxon>Sulfobacillus</taxon>
    </lineage>
</organism>
<dbReference type="Proteomes" id="UP000192660">
    <property type="component" value="Unassembled WGS sequence"/>
</dbReference>
<dbReference type="RefSeq" id="WP_084661493.1">
    <property type="nucleotide sequence ID" value="NZ_FWWY01000001.1"/>
</dbReference>
<keyword evidence="1 4" id="KW-0349">Heme</keyword>
<dbReference type="PROSITE" id="PS51007">
    <property type="entry name" value="CYTC"/>
    <property type="match status" value="1"/>
</dbReference>
<dbReference type="InterPro" id="IPR009056">
    <property type="entry name" value="Cyt_c-like_dom"/>
</dbReference>
<feature type="domain" description="Cytochrome c" evidence="6">
    <location>
        <begin position="37"/>
        <end position="114"/>
    </location>
</feature>
<dbReference type="Pfam" id="PF13442">
    <property type="entry name" value="Cytochrome_CBB3"/>
    <property type="match status" value="1"/>
</dbReference>
<keyword evidence="2 4" id="KW-0479">Metal-binding</keyword>
<evidence type="ECO:0000256" key="5">
    <source>
        <dbReference type="SAM" id="Phobius"/>
    </source>
</evidence>
<sequence length="118" mass="12519">MNITQKITALAFAALMVGIGSYMLTTRDLVIKAQQVSQEQAGRVLFANLCATCHGPGGDGSGGAPNLSDGRVLQKYPTSQALGTFIQQRMPASAPGTLNPDETRDLVLYIQRLNRGPS</sequence>
<dbReference type="STRING" id="28034.BFX07_14840"/>
<dbReference type="Gene3D" id="1.10.760.10">
    <property type="entry name" value="Cytochrome c-like domain"/>
    <property type="match status" value="1"/>
</dbReference>
<dbReference type="AlphaFoldDB" id="A0A1W1WGF1"/>
<evidence type="ECO:0000313" key="7">
    <source>
        <dbReference type="EMBL" id="SMC05130.1"/>
    </source>
</evidence>
<keyword evidence="3 4" id="KW-0408">Iron</keyword>
<protein>
    <submittedName>
        <fullName evidence="7">Cytochrome c, mono-and diheme variants</fullName>
    </submittedName>
</protein>
<dbReference type="GO" id="GO:0009055">
    <property type="term" value="F:electron transfer activity"/>
    <property type="evidence" value="ECO:0007669"/>
    <property type="project" value="InterPro"/>
</dbReference>
<dbReference type="EMBL" id="FWWY01000001">
    <property type="protein sequence ID" value="SMC05130.1"/>
    <property type="molecule type" value="Genomic_DNA"/>
</dbReference>
<evidence type="ECO:0000256" key="1">
    <source>
        <dbReference type="ARBA" id="ARBA00022617"/>
    </source>
</evidence>
<dbReference type="GO" id="GO:0046872">
    <property type="term" value="F:metal ion binding"/>
    <property type="evidence" value="ECO:0007669"/>
    <property type="project" value="UniProtKB-KW"/>
</dbReference>
<dbReference type="OrthoDB" id="2086550at2"/>
<evidence type="ECO:0000259" key="6">
    <source>
        <dbReference type="PROSITE" id="PS51007"/>
    </source>
</evidence>
<evidence type="ECO:0000256" key="4">
    <source>
        <dbReference type="PROSITE-ProRule" id="PRU00433"/>
    </source>
</evidence>